<feature type="region of interest" description="Disordered" evidence="1">
    <location>
        <begin position="333"/>
        <end position="483"/>
    </location>
</feature>
<feature type="region of interest" description="Disordered" evidence="1">
    <location>
        <begin position="550"/>
        <end position="657"/>
    </location>
</feature>
<feature type="compositionally biased region" description="Basic residues" evidence="1">
    <location>
        <begin position="308"/>
        <end position="320"/>
    </location>
</feature>
<feature type="region of interest" description="Disordered" evidence="1">
    <location>
        <begin position="992"/>
        <end position="1020"/>
    </location>
</feature>
<feature type="compositionally biased region" description="Basic residues" evidence="1">
    <location>
        <begin position="690"/>
        <end position="702"/>
    </location>
</feature>
<name>A0ABD0PMJ8_CIRMR</name>
<feature type="compositionally biased region" description="Polar residues" evidence="1">
    <location>
        <begin position="186"/>
        <end position="195"/>
    </location>
</feature>
<feature type="compositionally biased region" description="Acidic residues" evidence="1">
    <location>
        <begin position="394"/>
        <end position="404"/>
    </location>
</feature>
<feature type="compositionally biased region" description="Basic residues" evidence="1">
    <location>
        <begin position="251"/>
        <end position="266"/>
    </location>
</feature>
<organism evidence="2 3">
    <name type="scientific">Cirrhinus mrigala</name>
    <name type="common">Mrigala</name>
    <dbReference type="NCBI Taxonomy" id="683832"/>
    <lineage>
        <taxon>Eukaryota</taxon>
        <taxon>Metazoa</taxon>
        <taxon>Chordata</taxon>
        <taxon>Craniata</taxon>
        <taxon>Vertebrata</taxon>
        <taxon>Euteleostomi</taxon>
        <taxon>Actinopterygii</taxon>
        <taxon>Neopterygii</taxon>
        <taxon>Teleostei</taxon>
        <taxon>Ostariophysi</taxon>
        <taxon>Cypriniformes</taxon>
        <taxon>Cyprinidae</taxon>
        <taxon>Labeoninae</taxon>
        <taxon>Labeonini</taxon>
        <taxon>Cirrhinus</taxon>
    </lineage>
</organism>
<feature type="compositionally biased region" description="Basic and acidic residues" evidence="1">
    <location>
        <begin position="906"/>
        <end position="921"/>
    </location>
</feature>
<dbReference type="AlphaFoldDB" id="A0ABD0PMJ8"/>
<feature type="compositionally biased region" description="Polar residues" evidence="1">
    <location>
        <begin position="575"/>
        <end position="590"/>
    </location>
</feature>
<evidence type="ECO:0000256" key="1">
    <source>
        <dbReference type="SAM" id="MobiDB-lite"/>
    </source>
</evidence>
<feature type="compositionally biased region" description="Polar residues" evidence="1">
    <location>
        <begin position="116"/>
        <end position="125"/>
    </location>
</feature>
<feature type="compositionally biased region" description="Acidic residues" evidence="1">
    <location>
        <begin position="874"/>
        <end position="885"/>
    </location>
</feature>
<comment type="caution">
    <text evidence="2">The sequence shown here is derived from an EMBL/GenBank/DDBJ whole genome shotgun (WGS) entry which is preliminary data.</text>
</comment>
<feature type="compositionally biased region" description="Polar residues" evidence="1">
    <location>
        <begin position="23"/>
        <end position="44"/>
    </location>
</feature>
<feature type="non-terminal residue" evidence="2">
    <location>
        <position position="1"/>
    </location>
</feature>
<gene>
    <name evidence="2" type="ORF">M9458_030864</name>
</gene>
<feature type="compositionally biased region" description="Basic and acidic residues" evidence="1">
    <location>
        <begin position="196"/>
        <end position="205"/>
    </location>
</feature>
<feature type="non-terminal residue" evidence="2">
    <location>
        <position position="1094"/>
    </location>
</feature>
<feature type="region of interest" description="Disordered" evidence="1">
    <location>
        <begin position="679"/>
        <end position="702"/>
    </location>
</feature>
<evidence type="ECO:0000313" key="3">
    <source>
        <dbReference type="Proteomes" id="UP001529510"/>
    </source>
</evidence>
<protein>
    <submittedName>
        <fullName evidence="2">Uncharacterized protein</fullName>
    </submittedName>
</protein>
<evidence type="ECO:0000313" key="2">
    <source>
        <dbReference type="EMBL" id="KAL0174896.1"/>
    </source>
</evidence>
<feature type="compositionally biased region" description="Polar residues" evidence="1">
    <location>
        <begin position="224"/>
        <end position="236"/>
    </location>
</feature>
<sequence length="1094" mass="122816">NRVSAKSSKRIRQRRSLPVSPLVESTGSQDPQNDSGSVQQLHSQESLKDTSVDDGGGGGDGGSEKRTRSKRGSTKQDTQSTPRITIKLVAKKKVVKAPSVQRKSGKKQKEIKSEVTESQCAQISSAHVKLKTNVPASESSAGEAKEEICTRRRGRSADKKSEPTPQTNPENEANDQKLKLRKSTRRSQNPLPSESTEPKLNEKSAQEASEVNKLVIRRQRRRSSNVPQNSGDQSLAESLLEVSTIDESRPPSKKKKDKKKKKKKNRKESERKQEPHSPSVKDLGSSADDPQKLAFDNDFVGIPGLRLTRIRNPKARSRKKRCKFVWTLTLVKSKSKDSQIQENPSKTQESKSNDSQVQDDLSKTQEIESQDSQVQSEVEESPSAEAELPAKCDEEVDVSAEEESTPPPSNILETDSSQESQNVENTASAVIPEIPENPVAIEKVEETPEKENEEVLESPEIETEAHPEEATQTDPEDPISKDTVPPLQIKVVSSPGKNNSLKQSFLIQQVTTSPEIKEPTKVEDHQHAEKIENVLEMTATTPTPKVRKRLRQNTARKKRGKHKHWTIYRRKCRLNASQENPASETAIETESQVEELPVSPTEVPGPVESKPKRHSSEVKKGKRSAPPTIEPLPETAEPQVIEQTVESPPTNPFLETEPELEIKLETPSIETEEVLVLEPSVKDHPQVPRPSRRRIRQVKRRRKSLIGRRIKNSKLQKKELAEVSEDCPPMTGSEVEEPKLVGIFSTKYKRKRISSLQSLEGRRKKAKLLSKQLESANGDQLSDQGEKDSVIVKTDQDQDIQHSKTKFMKTIRHFIMPVVSARSSRVIKTPKRFMDDLGMSELPRKNSQKKLGLQPKSKKRDSSEKGEPGSFQSQDEDNNLSEADLDLSSTWESKPKSPEDEAEIFSEEKQPGKRRSLLRDPGFKWGVLEPAAEDVYTFDEDLDKELETLLSAKDISMDSFLDPVQKKKKSTKFKAQSSKLRLYKKLKLKQSLARHKKTPKEKMGKVVSSPAKTQKKELEEGASLIKSLRDMKKEKAKLKIEDLNTPGVVRKVSICVRALSAKLLAQHQAKDIQEDDLPDEFSIHTDISLPNKCK</sequence>
<keyword evidence="3" id="KW-1185">Reference proteome</keyword>
<feature type="compositionally biased region" description="Basic and acidic residues" evidence="1">
    <location>
        <begin position="143"/>
        <end position="162"/>
    </location>
</feature>
<feature type="region of interest" description="Disordered" evidence="1">
    <location>
        <begin position="1"/>
        <end position="320"/>
    </location>
</feature>
<feature type="compositionally biased region" description="Polar residues" evidence="1">
    <location>
        <begin position="411"/>
        <end position="428"/>
    </location>
</feature>
<dbReference type="Proteomes" id="UP001529510">
    <property type="component" value="Unassembled WGS sequence"/>
</dbReference>
<feature type="compositionally biased region" description="Basic residues" evidence="1">
    <location>
        <begin position="550"/>
        <end position="573"/>
    </location>
</feature>
<dbReference type="EMBL" id="JAMKFB020000015">
    <property type="protein sequence ID" value="KAL0174896.1"/>
    <property type="molecule type" value="Genomic_DNA"/>
</dbReference>
<proteinExistence type="predicted"/>
<feature type="region of interest" description="Disordered" evidence="1">
    <location>
        <begin position="837"/>
        <end position="921"/>
    </location>
</feature>
<feature type="compositionally biased region" description="Acidic residues" evidence="1">
    <location>
        <begin position="451"/>
        <end position="462"/>
    </location>
</feature>
<reference evidence="2 3" key="1">
    <citation type="submission" date="2024-05" db="EMBL/GenBank/DDBJ databases">
        <title>Genome sequencing and assembly of Indian major carp, Cirrhinus mrigala (Hamilton, 1822).</title>
        <authorList>
            <person name="Mohindra V."/>
            <person name="Chowdhury L.M."/>
            <person name="Lal K."/>
            <person name="Jena J.K."/>
        </authorList>
    </citation>
    <scope>NUCLEOTIDE SEQUENCE [LARGE SCALE GENOMIC DNA]</scope>
    <source>
        <strain evidence="2">CM1030</strain>
        <tissue evidence="2">Blood</tissue>
    </source>
</reference>
<accession>A0ABD0PMJ8</accession>